<evidence type="ECO:0000256" key="1">
    <source>
        <dbReference type="SAM" id="MobiDB-lite"/>
    </source>
</evidence>
<keyword evidence="4" id="KW-1185">Reference proteome</keyword>
<reference evidence="3 4" key="1">
    <citation type="submission" date="2021-02" db="EMBL/GenBank/DDBJ databases">
        <title>Genome assembly of Pseudopithomyces chartarum.</title>
        <authorList>
            <person name="Jauregui R."/>
            <person name="Singh J."/>
            <person name="Voisey C."/>
        </authorList>
    </citation>
    <scope>NUCLEOTIDE SEQUENCE [LARGE SCALE GENOMIC DNA]</scope>
    <source>
        <strain evidence="3 4">AGR01</strain>
    </source>
</reference>
<dbReference type="Proteomes" id="UP001280581">
    <property type="component" value="Unassembled WGS sequence"/>
</dbReference>
<sequence length="229" mass="23734">MISTSRIVIALSALPLAFANYPLMNGTTTSTVYPTGTSSPSPATQTVSVGKDGLVFSPDTVHAKTGDEIVFEFYPKNHAVVQADFNNPCNPSTDEKRIFSDFIPSAVGRANKTFTIKIEDDKKAIWLYCPQNNPKPHCVQGMVMVINPPQYAHNTLEAFRMKAALVTGNATVPLGGASGGKVASPGTPSTPSDAPIPSGSSPTESTGAGALLAANGVLGTMALLAGLAL</sequence>
<dbReference type="CDD" id="cd00920">
    <property type="entry name" value="Cupredoxin"/>
    <property type="match status" value="1"/>
</dbReference>
<evidence type="ECO:0000313" key="3">
    <source>
        <dbReference type="EMBL" id="KAK3215630.1"/>
    </source>
</evidence>
<feature type="signal peptide" evidence="2">
    <location>
        <begin position="1"/>
        <end position="19"/>
    </location>
</feature>
<feature type="chain" id="PRO_5042964286" description="Cupredoxin" evidence="2">
    <location>
        <begin position="20"/>
        <end position="229"/>
    </location>
</feature>
<proteinExistence type="predicted"/>
<name>A0AAN6RJI1_9PLEO</name>
<protein>
    <recommendedName>
        <fullName evidence="5">Cupredoxin</fullName>
    </recommendedName>
</protein>
<keyword evidence="2" id="KW-0732">Signal</keyword>
<feature type="compositionally biased region" description="Polar residues" evidence="1">
    <location>
        <begin position="186"/>
        <end position="206"/>
    </location>
</feature>
<accession>A0AAN6RJI1</accession>
<comment type="caution">
    <text evidence="3">The sequence shown here is derived from an EMBL/GenBank/DDBJ whole genome shotgun (WGS) entry which is preliminary data.</text>
</comment>
<dbReference type="AlphaFoldDB" id="A0AAN6RJI1"/>
<evidence type="ECO:0000313" key="4">
    <source>
        <dbReference type="Proteomes" id="UP001280581"/>
    </source>
</evidence>
<dbReference type="SUPFAM" id="SSF49503">
    <property type="entry name" value="Cupredoxins"/>
    <property type="match status" value="1"/>
</dbReference>
<dbReference type="InterPro" id="IPR008972">
    <property type="entry name" value="Cupredoxin"/>
</dbReference>
<organism evidence="3 4">
    <name type="scientific">Pseudopithomyces chartarum</name>
    <dbReference type="NCBI Taxonomy" id="1892770"/>
    <lineage>
        <taxon>Eukaryota</taxon>
        <taxon>Fungi</taxon>
        <taxon>Dikarya</taxon>
        <taxon>Ascomycota</taxon>
        <taxon>Pezizomycotina</taxon>
        <taxon>Dothideomycetes</taxon>
        <taxon>Pleosporomycetidae</taxon>
        <taxon>Pleosporales</taxon>
        <taxon>Massarineae</taxon>
        <taxon>Didymosphaeriaceae</taxon>
        <taxon>Pseudopithomyces</taxon>
    </lineage>
</organism>
<evidence type="ECO:0008006" key="5">
    <source>
        <dbReference type="Google" id="ProtNLM"/>
    </source>
</evidence>
<evidence type="ECO:0000256" key="2">
    <source>
        <dbReference type="SAM" id="SignalP"/>
    </source>
</evidence>
<dbReference type="PANTHER" id="PTHR34883:SF15">
    <property type="entry name" value="EXTRACELLULAR SERINE-RICH PROTEIN"/>
    <property type="match status" value="1"/>
</dbReference>
<gene>
    <name evidence="3" type="ORF">GRF29_8g646942</name>
</gene>
<dbReference type="Gene3D" id="2.60.40.420">
    <property type="entry name" value="Cupredoxins - blue copper proteins"/>
    <property type="match status" value="1"/>
</dbReference>
<dbReference type="InterPro" id="IPR052953">
    <property type="entry name" value="Ser-rich/MCO-related"/>
</dbReference>
<feature type="region of interest" description="Disordered" evidence="1">
    <location>
        <begin position="177"/>
        <end position="207"/>
    </location>
</feature>
<dbReference type="PANTHER" id="PTHR34883">
    <property type="entry name" value="SERINE-RICH PROTEIN, PUTATIVE-RELATED-RELATED"/>
    <property type="match status" value="1"/>
</dbReference>
<dbReference type="EMBL" id="WVTA01000002">
    <property type="protein sequence ID" value="KAK3215630.1"/>
    <property type="molecule type" value="Genomic_DNA"/>
</dbReference>